<feature type="disulfide bond" evidence="2">
    <location>
        <begin position="14"/>
        <end position="29"/>
    </location>
</feature>
<dbReference type="InterPro" id="IPR017994">
    <property type="entry name" value="P_trefoil_chordata"/>
</dbReference>
<feature type="domain" description="P-type" evidence="3">
    <location>
        <begin position="2"/>
        <end position="45"/>
    </location>
</feature>
<keyword evidence="1 2" id="KW-1015">Disulfide bond</keyword>
<dbReference type="InterPro" id="IPR044913">
    <property type="entry name" value="P_trefoil_dom_sf"/>
</dbReference>
<evidence type="ECO:0000313" key="5">
    <source>
        <dbReference type="Proteomes" id="UP001159405"/>
    </source>
</evidence>
<dbReference type="PROSITE" id="PS51448">
    <property type="entry name" value="P_TREFOIL_2"/>
    <property type="match status" value="2"/>
</dbReference>
<proteinExistence type="predicted"/>
<dbReference type="CDD" id="cd00111">
    <property type="entry name" value="Trefoil"/>
    <property type="match status" value="2"/>
</dbReference>
<dbReference type="EMBL" id="CALNXK010000073">
    <property type="protein sequence ID" value="CAH3144152.1"/>
    <property type="molecule type" value="Genomic_DNA"/>
</dbReference>
<accession>A0ABN8PHS7</accession>
<dbReference type="InterPro" id="IPR000519">
    <property type="entry name" value="P_trefoil_dom"/>
</dbReference>
<feature type="disulfide bond" evidence="2">
    <location>
        <begin position="74"/>
        <end position="91"/>
    </location>
</feature>
<evidence type="ECO:0000256" key="1">
    <source>
        <dbReference type="ARBA" id="ARBA00023157"/>
    </source>
</evidence>
<evidence type="ECO:0000259" key="3">
    <source>
        <dbReference type="PROSITE" id="PS51448"/>
    </source>
</evidence>
<protein>
    <recommendedName>
        <fullName evidence="3">P-type domain-containing protein</fullName>
    </recommendedName>
</protein>
<dbReference type="SMART" id="SM00018">
    <property type="entry name" value="PD"/>
    <property type="match status" value="2"/>
</dbReference>
<evidence type="ECO:0000313" key="4">
    <source>
        <dbReference type="EMBL" id="CAH3144152.1"/>
    </source>
</evidence>
<comment type="caution">
    <text evidence="4">The sequence shown here is derived from an EMBL/GenBank/DDBJ whole genome shotgun (WGS) entry which is preliminary data.</text>
</comment>
<comment type="caution">
    <text evidence="2">Lacks conserved residue(s) required for the propagation of feature annotation.</text>
</comment>
<name>A0ABN8PHS7_9CNID</name>
<feature type="disulfide bond" evidence="2">
    <location>
        <begin position="24"/>
        <end position="41"/>
    </location>
</feature>
<dbReference type="PANTHER" id="PTHR13826:SF14">
    <property type="entry name" value="TREFOIL FACTOR 2"/>
    <property type="match status" value="1"/>
</dbReference>
<gene>
    <name evidence="4" type="ORF">PLOB_00043924</name>
</gene>
<feature type="domain" description="P-type" evidence="3">
    <location>
        <begin position="52"/>
        <end position="95"/>
    </location>
</feature>
<dbReference type="Gene3D" id="4.10.110.10">
    <property type="entry name" value="Spasmolytic Protein, domain 1"/>
    <property type="match status" value="2"/>
</dbReference>
<sequence>EGSCDLSGGDRFECGWLGIDEATCLRRGCSWNSSEPDTTFCFVKKYQVIPEGLCPIAPSEREECGYFGIKKLECLGRSCCWDESVKNTKWCFKTTQGTICALLHLPWLNWNLQVCL</sequence>
<feature type="non-terminal residue" evidence="4">
    <location>
        <position position="1"/>
    </location>
</feature>
<organism evidence="4 5">
    <name type="scientific">Porites lobata</name>
    <dbReference type="NCBI Taxonomy" id="104759"/>
    <lineage>
        <taxon>Eukaryota</taxon>
        <taxon>Metazoa</taxon>
        <taxon>Cnidaria</taxon>
        <taxon>Anthozoa</taxon>
        <taxon>Hexacorallia</taxon>
        <taxon>Scleractinia</taxon>
        <taxon>Fungiina</taxon>
        <taxon>Poritidae</taxon>
        <taxon>Porites</taxon>
    </lineage>
</organism>
<dbReference type="Pfam" id="PF00088">
    <property type="entry name" value="Trefoil"/>
    <property type="match status" value="2"/>
</dbReference>
<dbReference type="SUPFAM" id="SSF57492">
    <property type="entry name" value="Trefoil"/>
    <property type="match status" value="2"/>
</dbReference>
<dbReference type="PRINTS" id="PR00680">
    <property type="entry name" value="PTREFOIL"/>
</dbReference>
<keyword evidence="5" id="KW-1185">Reference proteome</keyword>
<evidence type="ECO:0000256" key="2">
    <source>
        <dbReference type="PROSITE-ProRule" id="PRU00779"/>
    </source>
</evidence>
<feature type="disulfide bond" evidence="2">
    <location>
        <begin position="54"/>
        <end position="80"/>
    </location>
</feature>
<dbReference type="PANTHER" id="PTHR13826">
    <property type="entry name" value="INTESTINAL TREFOIL FACTOR-RELATED"/>
    <property type="match status" value="1"/>
</dbReference>
<dbReference type="Proteomes" id="UP001159405">
    <property type="component" value="Unassembled WGS sequence"/>
</dbReference>
<reference evidence="4 5" key="1">
    <citation type="submission" date="2022-05" db="EMBL/GenBank/DDBJ databases">
        <authorList>
            <consortium name="Genoscope - CEA"/>
            <person name="William W."/>
        </authorList>
    </citation>
    <scope>NUCLEOTIDE SEQUENCE [LARGE SCALE GENOMIC DNA]</scope>
</reference>
<feature type="disulfide bond" evidence="2">
    <location>
        <begin position="64"/>
        <end position="79"/>
    </location>
</feature>